<dbReference type="InterPro" id="IPR051016">
    <property type="entry name" value="Diverse_Substrate_AcTransf"/>
</dbReference>
<dbReference type="Proteomes" id="UP000482634">
    <property type="component" value="Unassembled WGS sequence"/>
</dbReference>
<proteinExistence type="predicted"/>
<dbReference type="CDD" id="cd04301">
    <property type="entry name" value="NAT_SF"/>
    <property type="match status" value="1"/>
</dbReference>
<evidence type="ECO:0000313" key="4">
    <source>
        <dbReference type="EMBL" id="NER66743.1"/>
    </source>
</evidence>
<evidence type="ECO:0000259" key="3">
    <source>
        <dbReference type="PROSITE" id="PS51186"/>
    </source>
</evidence>
<feature type="domain" description="N-acetyltransferase" evidence="3">
    <location>
        <begin position="8"/>
        <end position="152"/>
    </location>
</feature>
<evidence type="ECO:0000313" key="5">
    <source>
        <dbReference type="Proteomes" id="UP000482634"/>
    </source>
</evidence>
<gene>
    <name evidence="4" type="ORF">G3436_26470</name>
</gene>
<dbReference type="PANTHER" id="PTHR10545">
    <property type="entry name" value="DIAMINE N-ACETYLTRANSFERASE"/>
    <property type="match status" value="1"/>
</dbReference>
<protein>
    <submittedName>
        <fullName evidence="4">GNAT family N-acetyltransferase</fullName>
    </submittedName>
</protein>
<dbReference type="RefSeq" id="WP_163951295.1">
    <property type="nucleotide sequence ID" value="NZ_JAAHBU010000598.1"/>
</dbReference>
<dbReference type="GO" id="GO:0008080">
    <property type="term" value="F:N-acetyltransferase activity"/>
    <property type="evidence" value="ECO:0007669"/>
    <property type="project" value="TreeGrafter"/>
</dbReference>
<organism evidence="4 5">
    <name type="scientific">Pseudomonas brassicae</name>
    <dbReference type="NCBI Taxonomy" id="2708063"/>
    <lineage>
        <taxon>Bacteria</taxon>
        <taxon>Pseudomonadati</taxon>
        <taxon>Pseudomonadota</taxon>
        <taxon>Gammaproteobacteria</taxon>
        <taxon>Pseudomonadales</taxon>
        <taxon>Pseudomonadaceae</taxon>
        <taxon>Pseudomonas</taxon>
    </lineage>
</organism>
<keyword evidence="1 4" id="KW-0808">Transferase</keyword>
<dbReference type="SUPFAM" id="SSF55729">
    <property type="entry name" value="Acyl-CoA N-acyltransferases (Nat)"/>
    <property type="match status" value="1"/>
</dbReference>
<comment type="caution">
    <text evidence="4">The sequence shown here is derived from an EMBL/GenBank/DDBJ whole genome shotgun (WGS) entry which is preliminary data.</text>
</comment>
<evidence type="ECO:0000256" key="1">
    <source>
        <dbReference type="ARBA" id="ARBA00022679"/>
    </source>
</evidence>
<reference evidence="4 5" key="1">
    <citation type="submission" date="2020-02" db="EMBL/GenBank/DDBJ databases">
        <title>Broccoli isolated Pseudomonas sp.</title>
        <authorList>
            <person name="Fujikawa T."/>
            <person name="Sawada H."/>
        </authorList>
    </citation>
    <scope>NUCLEOTIDE SEQUENCE [LARGE SCALE GENOMIC DNA]</scope>
    <source>
        <strain evidence="4 5">MAFF212427</strain>
    </source>
</reference>
<dbReference type="PROSITE" id="PS51186">
    <property type="entry name" value="GNAT"/>
    <property type="match status" value="1"/>
</dbReference>
<sequence>MTSSTAPLTLRAIANTDFEPWLALWLAYQDFYQVELGETVNHTTFQRLLDSNEPMFAAVAEQNGELVGLVHAVIHRSTWSSTHYCYLEDLYVAPHVRGQGTGEQLIAWVKDIAAQQQCTRLYWHTHETNKRAQQLYNRVAVNPGTILYQIAL</sequence>
<dbReference type="Gene3D" id="3.40.630.30">
    <property type="match status" value="1"/>
</dbReference>
<dbReference type="EMBL" id="JAAHBU010000598">
    <property type="protein sequence ID" value="NER66743.1"/>
    <property type="molecule type" value="Genomic_DNA"/>
</dbReference>
<accession>A0A6B3NXW7</accession>
<keyword evidence="5" id="KW-1185">Reference proteome</keyword>
<name>A0A6B3NXW7_9PSED</name>
<dbReference type="AlphaFoldDB" id="A0A6B3NXW7"/>
<keyword evidence="2" id="KW-0012">Acyltransferase</keyword>
<evidence type="ECO:0000256" key="2">
    <source>
        <dbReference type="ARBA" id="ARBA00023315"/>
    </source>
</evidence>
<dbReference type="Pfam" id="PF00583">
    <property type="entry name" value="Acetyltransf_1"/>
    <property type="match status" value="1"/>
</dbReference>
<dbReference type="InterPro" id="IPR016181">
    <property type="entry name" value="Acyl_CoA_acyltransferase"/>
</dbReference>
<dbReference type="PANTHER" id="PTHR10545:SF42">
    <property type="entry name" value="ACETYLTRANSFERASE"/>
    <property type="match status" value="1"/>
</dbReference>
<dbReference type="InterPro" id="IPR000182">
    <property type="entry name" value="GNAT_dom"/>
</dbReference>